<dbReference type="EMBL" id="BKCJ010000387">
    <property type="protein sequence ID" value="GEU32744.1"/>
    <property type="molecule type" value="Genomic_DNA"/>
</dbReference>
<organism evidence="3">
    <name type="scientific">Tanacetum cinerariifolium</name>
    <name type="common">Dalmatian daisy</name>
    <name type="synonym">Chrysanthemum cinerariifolium</name>
    <dbReference type="NCBI Taxonomy" id="118510"/>
    <lineage>
        <taxon>Eukaryota</taxon>
        <taxon>Viridiplantae</taxon>
        <taxon>Streptophyta</taxon>
        <taxon>Embryophyta</taxon>
        <taxon>Tracheophyta</taxon>
        <taxon>Spermatophyta</taxon>
        <taxon>Magnoliopsida</taxon>
        <taxon>eudicotyledons</taxon>
        <taxon>Gunneridae</taxon>
        <taxon>Pentapetalae</taxon>
        <taxon>asterids</taxon>
        <taxon>campanulids</taxon>
        <taxon>Asterales</taxon>
        <taxon>Asteraceae</taxon>
        <taxon>Asteroideae</taxon>
        <taxon>Anthemideae</taxon>
        <taxon>Anthemidinae</taxon>
        <taxon>Tanacetum</taxon>
    </lineage>
</organism>
<dbReference type="InterPro" id="IPR013103">
    <property type="entry name" value="RVT_2"/>
</dbReference>
<dbReference type="PANTHER" id="PTHR34676:SF8">
    <property type="entry name" value="TRANSMEMBRANE PROTEIN"/>
    <property type="match status" value="1"/>
</dbReference>
<proteinExistence type="predicted"/>
<dbReference type="Pfam" id="PF07727">
    <property type="entry name" value="RVT_2"/>
    <property type="match status" value="1"/>
</dbReference>
<evidence type="ECO:0000313" key="3">
    <source>
        <dbReference type="EMBL" id="GEU32744.1"/>
    </source>
</evidence>
<gene>
    <name evidence="3" type="ORF">Tci_004722</name>
</gene>
<accession>A0A6L2JAQ1</accession>
<sequence length="851" mass="98084">MDSENDNDKINMPSFPSPEPTVSYFDDFDFLIDFENEFPAIVYNDALMSKSDSSTELVEIPHRIDELDLKTRTSLFGCDEKEQNILYFNDLSPLNIIHPDDLMSDKDNDDDKIDIKQSLGGNVINTDVGAYAQGSNFRTWLGISLETTTMSTMDLDGETFLTDEYIDSAFTRFNTIITSLKALDEGYSSKNYVRKFLWALHPKWRAKVTAIEESKDLTSQSLDELIGNLKVYEMVIKKDSEIVKAKVKRKSLALKAKKESSDEKCSTFGSEDEEYVMTNQRAFVGGSWSDSGEEDDEKVNDETCLVAQASSETCLRVDMEPDEWIKDSECSKHMTVNRKRFSSYKAYDRGRGLRNKGLYVMKLGNMPKDKIYLAMIDENSTLWHRRLGHTYMRLIQSLESKELVRNLPKLKFDQHFCDACKIRKQAHASHKAKNILSTTRCLELLHMDLFCPSTIRSYGGNHYTLVIVDDYSRKVKESINITFNETLLPSKTSPLVDGDLDEEEAIKLDSRYARRKNQFIANDVWELVTQPSNMIIIGTKWMFRNKLDENGIVSRNKARLVAQGYNQQEGINYDETYSLVARLESFRILLPYDYAYAYALDFKLFQMDVKSAFLNGFINVEKQTALAISTIESEYVSAGKACQQALWMKQALIDYDVRLDDVSIITKALDEGYFSKNYVRKFLRALHPKWRAKVTAIEELKDLTSLSLDELIGNLKVHEMIIKKDSEIVKAKVKRKSIVLKSKKESSDEECLTSDSEDEEYAMAVRNFKKFFKRRCRFMRKPRNEKRRSKEVVMIRTVKVIENALDVATRIILLKNVQNHQETRTKELLSEALGAIAVKKMMRRLKLKRAS</sequence>
<evidence type="ECO:0000259" key="1">
    <source>
        <dbReference type="Pfam" id="PF07727"/>
    </source>
</evidence>
<dbReference type="Pfam" id="PF13976">
    <property type="entry name" value="gag_pre-integrs"/>
    <property type="match status" value="1"/>
</dbReference>
<dbReference type="AlphaFoldDB" id="A0A6L2JAQ1"/>
<comment type="caution">
    <text evidence="3">The sequence shown here is derived from an EMBL/GenBank/DDBJ whole genome shotgun (WGS) entry which is preliminary data.</text>
</comment>
<reference evidence="3" key="1">
    <citation type="journal article" date="2019" name="Sci. Rep.">
        <title>Draft genome of Tanacetum cinerariifolium, the natural source of mosquito coil.</title>
        <authorList>
            <person name="Yamashiro T."/>
            <person name="Shiraishi A."/>
            <person name="Satake H."/>
            <person name="Nakayama K."/>
        </authorList>
    </citation>
    <scope>NUCLEOTIDE SEQUENCE</scope>
</reference>
<name>A0A6L2JAQ1_TANCI</name>
<evidence type="ECO:0000259" key="2">
    <source>
        <dbReference type="Pfam" id="PF13976"/>
    </source>
</evidence>
<protein>
    <submittedName>
        <fullName evidence="3">Copia protein</fullName>
    </submittedName>
</protein>
<feature type="domain" description="Reverse transcriptase Ty1/copia-type" evidence="1">
    <location>
        <begin position="522"/>
        <end position="621"/>
    </location>
</feature>
<feature type="domain" description="GAG-pre-integrase" evidence="2">
    <location>
        <begin position="357"/>
        <end position="425"/>
    </location>
</feature>
<dbReference type="PANTHER" id="PTHR34676">
    <property type="entry name" value="DUF4219 DOMAIN-CONTAINING PROTEIN-RELATED"/>
    <property type="match status" value="1"/>
</dbReference>
<dbReference type="InterPro" id="IPR025724">
    <property type="entry name" value="GAG-pre-integrase_dom"/>
</dbReference>